<gene>
    <name evidence="1" type="ORF">SAMN05421751_1186</name>
</gene>
<dbReference type="Proteomes" id="UP000236742">
    <property type="component" value="Unassembled WGS sequence"/>
</dbReference>
<dbReference type="InterPro" id="IPR032710">
    <property type="entry name" value="NTF2-like_dom_sf"/>
</dbReference>
<protein>
    <submittedName>
        <fullName evidence="1">Predicted ester cyclase</fullName>
    </submittedName>
</protein>
<dbReference type="SUPFAM" id="SSF54427">
    <property type="entry name" value="NTF2-like"/>
    <property type="match status" value="1"/>
</dbReference>
<accession>A0A1H5YFV4</accession>
<keyword evidence="2" id="KW-1185">Reference proteome</keyword>
<sequence length="138" mass="15216">MSIGKSPREVVEAFVEAVNAQDWRALETRVASGFVRHAADSGPPVLSDRSELVDFLRQEFRVFPDAVETIEDLLCEGDKVAVRHRFSGTQNGPLGEFPASGKRATADYIAIYRIEGGMIAESWVAWDNLSVLRQLGHG</sequence>
<organism evidence="1 2">
    <name type="scientific">Jhaorihella thermophila</name>
    <dbReference type="NCBI Taxonomy" id="488547"/>
    <lineage>
        <taxon>Bacteria</taxon>
        <taxon>Pseudomonadati</taxon>
        <taxon>Pseudomonadota</taxon>
        <taxon>Alphaproteobacteria</taxon>
        <taxon>Rhodobacterales</taxon>
        <taxon>Paracoccaceae</taxon>
        <taxon>Jhaorihella</taxon>
    </lineage>
</organism>
<dbReference type="GO" id="GO:0030638">
    <property type="term" value="P:polyketide metabolic process"/>
    <property type="evidence" value="ECO:0007669"/>
    <property type="project" value="InterPro"/>
</dbReference>
<evidence type="ECO:0000313" key="1">
    <source>
        <dbReference type="EMBL" id="SEG22928.1"/>
    </source>
</evidence>
<dbReference type="EMBL" id="FNVD01000018">
    <property type="protein sequence ID" value="SEG22928.1"/>
    <property type="molecule type" value="Genomic_DNA"/>
</dbReference>
<dbReference type="PANTHER" id="PTHR38436:SF1">
    <property type="entry name" value="ESTER CYCLASE"/>
    <property type="match status" value="1"/>
</dbReference>
<dbReference type="Pfam" id="PF07366">
    <property type="entry name" value="SnoaL"/>
    <property type="match status" value="1"/>
</dbReference>
<proteinExistence type="predicted"/>
<name>A0A1H5YFV4_9RHOB</name>
<reference evidence="1 2" key="1">
    <citation type="submission" date="2016-10" db="EMBL/GenBank/DDBJ databases">
        <authorList>
            <person name="de Groot N.N."/>
        </authorList>
    </citation>
    <scope>NUCLEOTIDE SEQUENCE [LARGE SCALE GENOMIC DNA]</scope>
    <source>
        <strain evidence="1 2">DSM 23413</strain>
    </source>
</reference>
<dbReference type="AlphaFoldDB" id="A0A1H5YFV4"/>
<dbReference type="Gene3D" id="3.10.450.50">
    <property type="match status" value="1"/>
</dbReference>
<dbReference type="PANTHER" id="PTHR38436">
    <property type="entry name" value="POLYKETIDE CYCLASE SNOAL-LIKE DOMAIN"/>
    <property type="match status" value="1"/>
</dbReference>
<evidence type="ECO:0000313" key="2">
    <source>
        <dbReference type="Proteomes" id="UP000236742"/>
    </source>
</evidence>
<dbReference type="InterPro" id="IPR009959">
    <property type="entry name" value="Cyclase_SnoaL-like"/>
</dbReference>
<dbReference type="RefSeq" id="WP_104009007.1">
    <property type="nucleotide sequence ID" value="NZ_FNVD01000018.1"/>
</dbReference>
<dbReference type="OrthoDB" id="129343at2"/>